<accession>A0A9Q0CSP2</accession>
<keyword evidence="4" id="KW-1185">Reference proteome</keyword>
<feature type="domain" description="Cathepsin propeptide inhibitor" evidence="2">
    <location>
        <begin position="38"/>
        <end position="95"/>
    </location>
</feature>
<evidence type="ECO:0000313" key="4">
    <source>
        <dbReference type="Proteomes" id="UP001151287"/>
    </source>
</evidence>
<dbReference type="SUPFAM" id="SSF54001">
    <property type="entry name" value="Cysteine proteinases"/>
    <property type="match status" value="1"/>
</dbReference>
<dbReference type="Gene3D" id="3.90.70.10">
    <property type="entry name" value="Cysteine proteinases"/>
    <property type="match status" value="1"/>
</dbReference>
<dbReference type="OrthoDB" id="665764at2759"/>
<dbReference type="EMBL" id="JAMQYH010000002">
    <property type="protein sequence ID" value="KAJ1698809.1"/>
    <property type="molecule type" value="Genomic_DNA"/>
</dbReference>
<protein>
    <recommendedName>
        <fullName evidence="2">Cathepsin propeptide inhibitor domain-containing protein</fullName>
    </recommendedName>
</protein>
<dbReference type="InterPro" id="IPR038765">
    <property type="entry name" value="Papain-like_cys_pep_sf"/>
</dbReference>
<proteinExistence type="predicted"/>
<organism evidence="3 4">
    <name type="scientific">Rhynchospora breviuscula</name>
    <dbReference type="NCBI Taxonomy" id="2022672"/>
    <lineage>
        <taxon>Eukaryota</taxon>
        <taxon>Viridiplantae</taxon>
        <taxon>Streptophyta</taxon>
        <taxon>Embryophyta</taxon>
        <taxon>Tracheophyta</taxon>
        <taxon>Spermatophyta</taxon>
        <taxon>Magnoliopsida</taxon>
        <taxon>Liliopsida</taxon>
        <taxon>Poales</taxon>
        <taxon>Cyperaceae</taxon>
        <taxon>Cyperoideae</taxon>
        <taxon>Rhynchosporeae</taxon>
        <taxon>Rhynchospora</taxon>
    </lineage>
</organism>
<comment type="caution">
    <text evidence="3">The sequence shown here is derived from an EMBL/GenBank/DDBJ whole genome shotgun (WGS) entry which is preliminary data.</text>
</comment>
<dbReference type="Gene3D" id="1.10.287.2250">
    <property type="match status" value="1"/>
</dbReference>
<dbReference type="InterPro" id="IPR013201">
    <property type="entry name" value="Prot_inhib_I29"/>
</dbReference>
<gene>
    <name evidence="3" type="ORF">LUZ63_007321</name>
</gene>
<dbReference type="InterPro" id="IPR013128">
    <property type="entry name" value="Peptidase_C1A"/>
</dbReference>
<evidence type="ECO:0000256" key="1">
    <source>
        <dbReference type="SAM" id="SignalP"/>
    </source>
</evidence>
<dbReference type="Proteomes" id="UP001151287">
    <property type="component" value="Unassembled WGS sequence"/>
</dbReference>
<evidence type="ECO:0000313" key="3">
    <source>
        <dbReference type="EMBL" id="KAJ1698809.1"/>
    </source>
</evidence>
<reference evidence="3" key="1">
    <citation type="journal article" date="2022" name="Cell">
        <title>Repeat-based holocentromeres influence genome architecture and karyotype evolution.</title>
        <authorList>
            <person name="Hofstatter P.G."/>
            <person name="Thangavel G."/>
            <person name="Lux T."/>
            <person name="Neumann P."/>
            <person name="Vondrak T."/>
            <person name="Novak P."/>
            <person name="Zhang M."/>
            <person name="Costa L."/>
            <person name="Castellani M."/>
            <person name="Scott A."/>
            <person name="Toegelov H."/>
            <person name="Fuchs J."/>
            <person name="Mata-Sucre Y."/>
            <person name="Dias Y."/>
            <person name="Vanzela A.L.L."/>
            <person name="Huettel B."/>
            <person name="Almeida C.C.S."/>
            <person name="Simkova H."/>
            <person name="Souza G."/>
            <person name="Pedrosa-Harand A."/>
            <person name="Macas J."/>
            <person name="Mayer K.F.X."/>
            <person name="Houben A."/>
            <person name="Marques A."/>
        </authorList>
    </citation>
    <scope>NUCLEOTIDE SEQUENCE</scope>
    <source>
        <strain evidence="3">RhyBre1mFocal</strain>
    </source>
</reference>
<dbReference type="GO" id="GO:0008234">
    <property type="term" value="F:cysteine-type peptidase activity"/>
    <property type="evidence" value="ECO:0007669"/>
    <property type="project" value="InterPro"/>
</dbReference>
<dbReference type="AlphaFoldDB" id="A0A9Q0CSP2"/>
<sequence length="167" mass="18756">MAFPNRYSATLLFVLLFGLLKRAPISIAVAGDPLLPAFEKWMNDYGRVYGSVTEKLQRFQVFKDNFQFIESMKSQPGLTYTVGLNKFADLTNKEFLQRYANYKTGSVSKVSTPFMYANLTSVPTSIDWRTLGAVTPIKDQGNCGKLKMTVNSIGVFVIFTMNYQSAV</sequence>
<dbReference type="SMART" id="SM00848">
    <property type="entry name" value="Inhibitor_I29"/>
    <property type="match status" value="1"/>
</dbReference>
<feature type="signal peptide" evidence="1">
    <location>
        <begin position="1"/>
        <end position="30"/>
    </location>
</feature>
<dbReference type="Pfam" id="PF08246">
    <property type="entry name" value="Inhibitor_I29"/>
    <property type="match status" value="1"/>
</dbReference>
<keyword evidence="1" id="KW-0732">Signal</keyword>
<evidence type="ECO:0000259" key="2">
    <source>
        <dbReference type="SMART" id="SM00848"/>
    </source>
</evidence>
<feature type="chain" id="PRO_5040312723" description="Cathepsin propeptide inhibitor domain-containing protein" evidence="1">
    <location>
        <begin position="31"/>
        <end position="167"/>
    </location>
</feature>
<name>A0A9Q0CSP2_9POAL</name>
<dbReference type="PANTHER" id="PTHR12411">
    <property type="entry name" value="CYSTEINE PROTEASE FAMILY C1-RELATED"/>
    <property type="match status" value="1"/>
</dbReference>